<name>A0A0S2TCY2_9GAMM</name>
<dbReference type="Proteomes" id="UP000055136">
    <property type="component" value="Chromosome"/>
</dbReference>
<dbReference type="KEGG" id="tee:Tel_07235"/>
<organism evidence="1 2">
    <name type="scientific">Candidatus Tenderia electrophaga</name>
    <dbReference type="NCBI Taxonomy" id="1748243"/>
    <lineage>
        <taxon>Bacteria</taxon>
        <taxon>Pseudomonadati</taxon>
        <taxon>Pseudomonadota</taxon>
        <taxon>Gammaproteobacteria</taxon>
        <taxon>Candidatus Tenderiales</taxon>
        <taxon>Candidatus Tenderiaceae</taxon>
        <taxon>Candidatus Tenderia</taxon>
    </lineage>
</organism>
<accession>A0A0S2TCY2</accession>
<protein>
    <submittedName>
        <fullName evidence="1">Alpha-L-fucosidase</fullName>
    </submittedName>
</protein>
<evidence type="ECO:0000313" key="1">
    <source>
        <dbReference type="EMBL" id="ALP52964.1"/>
    </source>
</evidence>
<dbReference type="Pfam" id="PF12224">
    <property type="entry name" value="Amidoligase_2"/>
    <property type="match status" value="1"/>
</dbReference>
<gene>
    <name evidence="1" type="ORF">Tel_07235</name>
</gene>
<reference evidence="1" key="1">
    <citation type="submission" date="2015-10" db="EMBL/GenBank/DDBJ databases">
        <title>Description of Candidatus Tenderia electrophaga gen. nov, sp. nov., an Uncultivated Electroautotroph from a Biocathode Enrichment.</title>
        <authorList>
            <person name="Eddie B.J."/>
            <person name="Malanoski A.P."/>
            <person name="Wang Z."/>
            <person name="Hall R.J."/>
            <person name="Oh S.D."/>
            <person name="Heiner C."/>
            <person name="Lin B."/>
            <person name="Strycharz-Glaven S.M."/>
        </authorList>
    </citation>
    <scope>NUCLEOTIDE SEQUENCE [LARGE SCALE GENOMIC DNA]</scope>
    <source>
        <strain evidence="1">NRL1</strain>
    </source>
</reference>
<dbReference type="EMBL" id="CP013099">
    <property type="protein sequence ID" value="ALP52964.1"/>
    <property type="molecule type" value="Genomic_DNA"/>
</dbReference>
<evidence type="ECO:0000313" key="2">
    <source>
        <dbReference type="Proteomes" id="UP000055136"/>
    </source>
</evidence>
<sequence length="335" mass="38483">MAPDESLLHLPPRLKRQDGAVRRIGVELELIGLEIGALSRIVADHFGAEVDVRSQYEHKISGDPRGAWSVELDFAFLKERGRKSRQRENFMAELDSIAEDILRVGAEHVVPLEIVSPPLPMDRLSDMQALIERLRQAGAQGTKAGLAYAFSMQFNPELPGTDADTIVRYLKAFLCLFDWLKHRAEVDWTRRLTLFIDPFPKPYVRKVVDPDYWPDQDALIEDYLALNPTRNRALDMLPLFAHLDSQRVTAAVDDARIKPRPTLHYRLPNCEIDEPGWGLYRAWDEWLQVEHLVAEPQRLDSLCRKYTTFLDRTLSGLFEDWKQEVIPCLKASSDL</sequence>
<keyword evidence="2" id="KW-1185">Reference proteome</keyword>
<dbReference type="AlphaFoldDB" id="A0A0S2TCY2"/>
<proteinExistence type="predicted"/>
<dbReference type="InterPro" id="IPR022025">
    <property type="entry name" value="Amidoligase_2"/>
</dbReference>
<dbReference type="STRING" id="1748243.Tel_07235"/>